<accession>A0AAU6Q0S7</accession>
<protein>
    <recommendedName>
        <fullName evidence="2">Amidohydrolase</fullName>
    </recommendedName>
</protein>
<gene>
    <name evidence="1" type="ORF">WDJ50_10385</name>
</gene>
<dbReference type="PANTHER" id="PTHR11014:SF63">
    <property type="entry name" value="METALLOPEPTIDASE, PUTATIVE (AFU_ORTHOLOGUE AFUA_6G09600)-RELATED"/>
    <property type="match status" value="1"/>
</dbReference>
<sequence length="90" mass="9938">MNDHLEALTKEKAEFEAIRHHIHQHPELGFEEEQTSKLVADLLESWGYEVHRGLAGTGVVGTLRAGDGKKVIGIRADMDALPIVEQGDKP</sequence>
<dbReference type="RefSeq" id="WP_339094824.1">
    <property type="nucleotide sequence ID" value="NZ_CP149782.1"/>
</dbReference>
<name>A0AAU6Q0S7_9DEIO</name>
<reference evidence="1" key="1">
    <citation type="submission" date="2024-03" db="EMBL/GenBank/DDBJ databases">
        <title>Deinococcus weizhi sp. nov., isolated from human skin.</title>
        <authorList>
            <person name="Wei Z."/>
            <person name="Tian F."/>
            <person name="Yang C."/>
            <person name="Xin L.T."/>
            <person name="Wen Z.J."/>
            <person name="Lan K.C."/>
            <person name="Yu L."/>
            <person name="Zhe W."/>
            <person name="Dan F.D."/>
            <person name="Jun W."/>
            <person name="Rui Z."/>
            <person name="Yong X.J."/>
            <person name="Ting Y."/>
            <person name="Wei X."/>
            <person name="Xu Z.G."/>
            <person name="Xin Z."/>
            <person name="Dong F.G."/>
            <person name="Ni X.M."/>
            <person name="Zheng M.G."/>
            <person name="Chun Y."/>
            <person name="Qian W.X."/>
        </authorList>
    </citation>
    <scope>NUCLEOTIDE SEQUENCE</scope>
    <source>
        <strain evidence="1">VB142</strain>
    </source>
</reference>
<evidence type="ECO:0000313" key="1">
    <source>
        <dbReference type="EMBL" id="WYF43819.1"/>
    </source>
</evidence>
<dbReference type="Gene3D" id="3.40.630.10">
    <property type="entry name" value="Zn peptidases"/>
    <property type="match status" value="1"/>
</dbReference>
<organism evidence="1">
    <name type="scientific">Deinococcus sp. VB142</name>
    <dbReference type="NCBI Taxonomy" id="3112952"/>
    <lineage>
        <taxon>Bacteria</taxon>
        <taxon>Thermotogati</taxon>
        <taxon>Deinococcota</taxon>
        <taxon>Deinococci</taxon>
        <taxon>Deinococcales</taxon>
        <taxon>Deinococcaceae</taxon>
        <taxon>Deinococcus</taxon>
    </lineage>
</organism>
<evidence type="ECO:0008006" key="2">
    <source>
        <dbReference type="Google" id="ProtNLM"/>
    </source>
</evidence>
<proteinExistence type="predicted"/>
<dbReference type="EMBL" id="CP149782">
    <property type="protein sequence ID" value="WYF43819.1"/>
    <property type="molecule type" value="Genomic_DNA"/>
</dbReference>
<dbReference type="SUPFAM" id="SSF53187">
    <property type="entry name" value="Zn-dependent exopeptidases"/>
    <property type="match status" value="1"/>
</dbReference>
<dbReference type="AlphaFoldDB" id="A0AAU6Q0S7"/>
<dbReference type="PANTHER" id="PTHR11014">
    <property type="entry name" value="PEPTIDASE M20 FAMILY MEMBER"/>
    <property type="match status" value="1"/>
</dbReference>
<dbReference type="InterPro" id="IPR017439">
    <property type="entry name" value="Amidohydrolase"/>
</dbReference>
<dbReference type="GO" id="GO:0016787">
    <property type="term" value="F:hydrolase activity"/>
    <property type="evidence" value="ECO:0007669"/>
    <property type="project" value="InterPro"/>
</dbReference>